<evidence type="ECO:0000256" key="9">
    <source>
        <dbReference type="ARBA" id="ARBA00038592"/>
    </source>
</evidence>
<evidence type="ECO:0000256" key="2">
    <source>
        <dbReference type="ARBA" id="ARBA00022723"/>
    </source>
</evidence>
<dbReference type="Proteomes" id="UP000198558">
    <property type="component" value="Unassembled WGS sequence"/>
</dbReference>
<comment type="cofactor">
    <cofactor evidence="10">
        <name>Mg(2+)</name>
        <dbReference type="ChEBI" id="CHEBI:18420"/>
    </cofactor>
    <cofactor evidence="10">
        <name>Mn(2+)</name>
        <dbReference type="ChEBI" id="CHEBI:29035"/>
    </cofactor>
</comment>
<proteinExistence type="inferred from homology"/>
<accession>A0A1I0DP33</accession>
<dbReference type="GO" id="GO:0051607">
    <property type="term" value="P:defense response to virus"/>
    <property type="evidence" value="ECO:0007669"/>
    <property type="project" value="UniProtKB-UniRule"/>
</dbReference>
<dbReference type="EMBL" id="FOIN01000007">
    <property type="protein sequence ID" value="SET34295.1"/>
    <property type="molecule type" value="Genomic_DNA"/>
</dbReference>
<dbReference type="InterPro" id="IPR002729">
    <property type="entry name" value="CRISPR-assoc_Cas1"/>
</dbReference>
<comment type="function">
    <text evidence="10">CRISPR (clustered regularly interspaced short palindromic repeat), is an adaptive immune system that provides protection against mobile genetic elements (viruses, transposable elements and conjugative plasmids). CRISPR clusters contain spacers, sequences complementary to antecedent mobile elements, and target invading nucleic acids. CRISPR clusters are transcribed and processed into CRISPR RNA (crRNA). Acts as a dsDNA endonuclease. Involved in the integration of spacer DNA into the CRISPR cassette.</text>
</comment>
<keyword evidence="6 10" id="KW-0051">Antiviral defense</keyword>
<dbReference type="InterPro" id="IPR019855">
    <property type="entry name" value="CRISPR-assoc_Cas1_NMENI"/>
</dbReference>
<dbReference type="RefSeq" id="WP_092352981.1">
    <property type="nucleotide sequence ID" value="NZ_FOIN01000007.1"/>
</dbReference>
<name>A0A1I0DP33_9FIRM</name>
<dbReference type="GO" id="GO:0016787">
    <property type="term" value="F:hydrolase activity"/>
    <property type="evidence" value="ECO:0007669"/>
    <property type="project" value="UniProtKB-KW"/>
</dbReference>
<comment type="subunit">
    <text evidence="9 10">Homodimer, forms a heterotetramer with a Cas2 homodimer.</text>
</comment>
<evidence type="ECO:0000313" key="11">
    <source>
        <dbReference type="EMBL" id="SET34295.1"/>
    </source>
</evidence>
<keyword evidence="5 10" id="KW-0460">Magnesium</keyword>
<feature type="binding site" evidence="10">
    <location>
        <position position="149"/>
    </location>
    <ligand>
        <name>Mn(2+)</name>
        <dbReference type="ChEBI" id="CHEBI:29035"/>
    </ligand>
</feature>
<evidence type="ECO:0000256" key="10">
    <source>
        <dbReference type="HAMAP-Rule" id="MF_01470"/>
    </source>
</evidence>
<gene>
    <name evidence="10" type="primary">cas1</name>
    <name evidence="11" type="ORF">SAMN04489758_10714</name>
</gene>
<dbReference type="HAMAP" id="MF_01470">
    <property type="entry name" value="Cas1"/>
    <property type="match status" value="1"/>
</dbReference>
<keyword evidence="12" id="KW-1185">Reference proteome</keyword>
<keyword evidence="3 10" id="KW-0255">Endonuclease</keyword>
<feature type="binding site" evidence="10">
    <location>
        <position position="220"/>
    </location>
    <ligand>
        <name>Mn(2+)</name>
        <dbReference type="ChEBI" id="CHEBI:29035"/>
    </ligand>
</feature>
<evidence type="ECO:0000256" key="4">
    <source>
        <dbReference type="ARBA" id="ARBA00022801"/>
    </source>
</evidence>
<keyword evidence="2 10" id="KW-0479">Metal-binding</keyword>
<protein>
    <recommendedName>
        <fullName evidence="10">CRISPR-associated endonuclease Cas1</fullName>
        <ecNumber evidence="10">3.1.-.-</ecNumber>
    </recommendedName>
</protein>
<evidence type="ECO:0000256" key="7">
    <source>
        <dbReference type="ARBA" id="ARBA00023125"/>
    </source>
</evidence>
<comment type="similarity">
    <text evidence="10">Belongs to the CRISPR-associated endonuclease Cas1 family.</text>
</comment>
<organism evidence="11 12">
    <name type="scientific">Thomasclavelia cocleata</name>
    <dbReference type="NCBI Taxonomy" id="69824"/>
    <lineage>
        <taxon>Bacteria</taxon>
        <taxon>Bacillati</taxon>
        <taxon>Bacillota</taxon>
        <taxon>Erysipelotrichia</taxon>
        <taxon>Erysipelotrichales</taxon>
        <taxon>Coprobacillaceae</taxon>
        <taxon>Thomasclavelia</taxon>
    </lineage>
</organism>
<dbReference type="NCBIfam" id="TIGR00287">
    <property type="entry name" value="cas1"/>
    <property type="match status" value="1"/>
</dbReference>
<evidence type="ECO:0000256" key="1">
    <source>
        <dbReference type="ARBA" id="ARBA00022722"/>
    </source>
</evidence>
<evidence type="ECO:0000313" key="12">
    <source>
        <dbReference type="Proteomes" id="UP000198558"/>
    </source>
</evidence>
<dbReference type="InterPro" id="IPR050646">
    <property type="entry name" value="Cas1"/>
</dbReference>
<keyword evidence="7 10" id="KW-0238">DNA-binding</keyword>
<dbReference type="AlphaFoldDB" id="A0A1I0DP33"/>
<evidence type="ECO:0000256" key="6">
    <source>
        <dbReference type="ARBA" id="ARBA00023118"/>
    </source>
</evidence>
<dbReference type="EC" id="3.1.-.-" evidence="10"/>
<dbReference type="Pfam" id="PF01867">
    <property type="entry name" value="Cas_Cas1"/>
    <property type="match status" value="1"/>
</dbReference>
<dbReference type="Gene3D" id="1.20.120.920">
    <property type="entry name" value="CRISPR-associated endonuclease Cas1, C-terminal domain"/>
    <property type="match status" value="1"/>
</dbReference>
<keyword evidence="1 10" id="KW-0540">Nuclease</keyword>
<dbReference type="GO" id="GO:0046872">
    <property type="term" value="F:metal ion binding"/>
    <property type="evidence" value="ECO:0007669"/>
    <property type="project" value="UniProtKB-UniRule"/>
</dbReference>
<reference evidence="12" key="1">
    <citation type="submission" date="2016-10" db="EMBL/GenBank/DDBJ databases">
        <authorList>
            <person name="Varghese N."/>
            <person name="Submissions S."/>
        </authorList>
    </citation>
    <scope>NUCLEOTIDE SEQUENCE [LARGE SCALE GENOMIC DNA]</scope>
    <source>
        <strain evidence="12">DSM 1551</strain>
    </source>
</reference>
<dbReference type="GO" id="GO:0043571">
    <property type="term" value="P:maintenance of CRISPR repeat elements"/>
    <property type="evidence" value="ECO:0007669"/>
    <property type="project" value="UniProtKB-UniRule"/>
</dbReference>
<evidence type="ECO:0000256" key="3">
    <source>
        <dbReference type="ARBA" id="ARBA00022759"/>
    </source>
</evidence>
<keyword evidence="8 10" id="KW-0464">Manganese</keyword>
<sequence length="299" mass="34688">MSHRVIYIEKSECLRLYLDNLKVVIDEDELLIPVSDIQILVIDNYKATLSIQLMNKLTENNVCVIFCGIDHLPKSYLLPMNGNFAQSGNINKQIAWKDENKRLVHQLIIKAKINNQVEILRKLNKSYNTVIKLKQFIDEVQLADETNREGLAAKMYFKELFGTDFVRMNEDVINAGLNYGYSVIRSLICSIICAKGYLGNFGIFHRGKQNMFNLADDIIEVFRPIIDEYVYLNMKDDIIFKQKHREGLIRLCSDKKIEICNQQHTITNAIYLYIEAILKVLETGDSKSFIFPLPYLYDI</sequence>
<dbReference type="PANTHER" id="PTHR34353">
    <property type="entry name" value="CRISPR-ASSOCIATED ENDONUCLEASE CAS1 1"/>
    <property type="match status" value="1"/>
</dbReference>
<dbReference type="InterPro" id="IPR042206">
    <property type="entry name" value="CRISPR-assoc_Cas1_C"/>
</dbReference>
<evidence type="ECO:0000256" key="8">
    <source>
        <dbReference type="ARBA" id="ARBA00023211"/>
    </source>
</evidence>
<evidence type="ECO:0000256" key="5">
    <source>
        <dbReference type="ARBA" id="ARBA00022842"/>
    </source>
</evidence>
<dbReference type="OrthoDB" id="9803119at2"/>
<dbReference type="PANTHER" id="PTHR34353:SF2">
    <property type="entry name" value="CRISPR-ASSOCIATED ENDONUCLEASE CAS1 1"/>
    <property type="match status" value="1"/>
</dbReference>
<dbReference type="GO" id="GO:0004520">
    <property type="term" value="F:DNA endonuclease activity"/>
    <property type="evidence" value="ECO:0007669"/>
    <property type="project" value="InterPro"/>
</dbReference>
<dbReference type="GeneID" id="78287950"/>
<dbReference type="NCBIfam" id="TIGR03639">
    <property type="entry name" value="cas1_NMENI"/>
    <property type="match status" value="1"/>
</dbReference>
<keyword evidence="4 10" id="KW-0378">Hydrolase</keyword>
<dbReference type="GO" id="GO:0003677">
    <property type="term" value="F:DNA binding"/>
    <property type="evidence" value="ECO:0007669"/>
    <property type="project" value="UniProtKB-KW"/>
</dbReference>
<feature type="binding site" evidence="10">
    <location>
        <position position="205"/>
    </location>
    <ligand>
        <name>Mn(2+)</name>
        <dbReference type="ChEBI" id="CHEBI:29035"/>
    </ligand>
</feature>